<dbReference type="EMBL" id="PVTE01000025">
    <property type="protein sequence ID" value="PRY29794.1"/>
    <property type="molecule type" value="Genomic_DNA"/>
</dbReference>
<dbReference type="RefSeq" id="WP_106140076.1">
    <property type="nucleotide sequence ID" value="NZ_PVTE01000025.1"/>
</dbReference>
<evidence type="ECO:0000313" key="2">
    <source>
        <dbReference type="Proteomes" id="UP000238375"/>
    </source>
</evidence>
<comment type="caution">
    <text evidence="1">The sequence shown here is derived from an EMBL/GenBank/DDBJ whole genome shotgun (WGS) entry which is preliminary data.</text>
</comment>
<name>A0A2T0S8N3_9BACT</name>
<evidence type="ECO:0000313" key="1">
    <source>
        <dbReference type="EMBL" id="PRY29794.1"/>
    </source>
</evidence>
<gene>
    <name evidence="1" type="ORF">CLV58_12556</name>
</gene>
<accession>A0A2T0S8N3</accession>
<sequence>MEPINKPTNVRQAIWWTIKCLLGLGSIRDGSICWFSRTFFDVHDYPLDKGGSGYPDHFFSHQCPSCNKSFFI</sequence>
<reference evidence="1 2" key="1">
    <citation type="submission" date="2018-03" db="EMBL/GenBank/DDBJ databases">
        <title>Genomic Encyclopedia of Archaeal and Bacterial Type Strains, Phase II (KMG-II): from individual species to whole genera.</title>
        <authorList>
            <person name="Goeker M."/>
        </authorList>
    </citation>
    <scope>NUCLEOTIDE SEQUENCE [LARGE SCALE GENOMIC DNA]</scope>
    <source>
        <strain evidence="1 2">DSM 28354</strain>
    </source>
</reference>
<keyword evidence="2" id="KW-1185">Reference proteome</keyword>
<dbReference type="Proteomes" id="UP000238375">
    <property type="component" value="Unassembled WGS sequence"/>
</dbReference>
<protein>
    <submittedName>
        <fullName evidence="1">Uncharacterized protein</fullName>
    </submittedName>
</protein>
<organism evidence="1 2">
    <name type="scientific">Spirosoma oryzae</name>
    <dbReference type="NCBI Taxonomy" id="1469603"/>
    <lineage>
        <taxon>Bacteria</taxon>
        <taxon>Pseudomonadati</taxon>
        <taxon>Bacteroidota</taxon>
        <taxon>Cytophagia</taxon>
        <taxon>Cytophagales</taxon>
        <taxon>Cytophagaceae</taxon>
        <taxon>Spirosoma</taxon>
    </lineage>
</organism>
<proteinExistence type="predicted"/>
<dbReference type="AlphaFoldDB" id="A0A2T0S8N3"/>